<dbReference type="Proteomes" id="UP000430692">
    <property type="component" value="Unassembled WGS sequence"/>
</dbReference>
<gene>
    <name evidence="1" type="ORF">GSM42_01530</name>
</gene>
<keyword evidence="2" id="KW-1185">Reference proteome</keyword>
<dbReference type="EMBL" id="WUUL01000001">
    <property type="protein sequence ID" value="MXQ52454.1"/>
    <property type="molecule type" value="Genomic_DNA"/>
</dbReference>
<accession>A0A6I4VVA6</accession>
<reference evidence="1 2" key="1">
    <citation type="submission" date="2019-12" db="EMBL/GenBank/DDBJ databases">
        <title>Whole-genome analyses of novel actinobacteria.</title>
        <authorList>
            <person name="Sahin N."/>
            <person name="Saygin H."/>
        </authorList>
    </citation>
    <scope>NUCLEOTIDE SEQUENCE [LARGE SCALE GENOMIC DNA]</scope>
    <source>
        <strain evidence="1 2">KC615</strain>
    </source>
</reference>
<sequence length="160" mass="18811">MWEVWAFEPTTREKKSFTVREGQLDEKTKLVYMNGQCYSLALALYELNEKWVPVCWTNADYLGKNPEKWKGRHVEELEHFDRSVIVHVMVQSPTSCDLLDIEGYHNIERYSYTNPFNKKLIFMYISIQKIKKLMQSHILPQNMDAARKAAKAVVSTYGIK</sequence>
<protein>
    <submittedName>
        <fullName evidence="1">Uncharacterized protein</fullName>
    </submittedName>
</protein>
<dbReference type="AlphaFoldDB" id="A0A6I4VVA6"/>
<proteinExistence type="predicted"/>
<comment type="caution">
    <text evidence="1">The sequence shown here is derived from an EMBL/GenBank/DDBJ whole genome shotgun (WGS) entry which is preliminary data.</text>
</comment>
<evidence type="ECO:0000313" key="1">
    <source>
        <dbReference type="EMBL" id="MXQ52454.1"/>
    </source>
</evidence>
<evidence type="ECO:0000313" key="2">
    <source>
        <dbReference type="Proteomes" id="UP000430692"/>
    </source>
</evidence>
<name>A0A6I4VVA6_9BACL</name>
<organism evidence="1 2">
    <name type="scientific">Shimazuella alba</name>
    <dbReference type="NCBI Taxonomy" id="2690964"/>
    <lineage>
        <taxon>Bacteria</taxon>
        <taxon>Bacillati</taxon>
        <taxon>Bacillota</taxon>
        <taxon>Bacilli</taxon>
        <taxon>Bacillales</taxon>
        <taxon>Thermoactinomycetaceae</taxon>
        <taxon>Shimazuella</taxon>
    </lineage>
</organism>
<dbReference type="RefSeq" id="WP_160799476.1">
    <property type="nucleotide sequence ID" value="NZ_WUUL01000001.1"/>
</dbReference>